<dbReference type="Proteomes" id="UP000299102">
    <property type="component" value="Unassembled WGS sequence"/>
</dbReference>
<dbReference type="AlphaFoldDB" id="A0A4C1Z8I6"/>
<comment type="caution">
    <text evidence="1">The sequence shown here is derived from an EMBL/GenBank/DDBJ whole genome shotgun (WGS) entry which is preliminary data.</text>
</comment>
<gene>
    <name evidence="1" type="ORF">EVAR_59141_1</name>
</gene>
<evidence type="ECO:0000313" key="2">
    <source>
        <dbReference type="Proteomes" id="UP000299102"/>
    </source>
</evidence>
<protein>
    <submittedName>
        <fullName evidence="1">Uncharacterized protein</fullName>
    </submittedName>
</protein>
<accession>A0A4C1Z8I6</accession>
<keyword evidence="2" id="KW-1185">Reference proteome</keyword>
<name>A0A4C1Z8I6_EUMVA</name>
<reference evidence="1 2" key="1">
    <citation type="journal article" date="2019" name="Commun. Biol.">
        <title>The bagworm genome reveals a unique fibroin gene that provides high tensile strength.</title>
        <authorList>
            <person name="Kono N."/>
            <person name="Nakamura H."/>
            <person name="Ohtoshi R."/>
            <person name="Tomita M."/>
            <person name="Numata K."/>
            <person name="Arakawa K."/>
        </authorList>
    </citation>
    <scope>NUCLEOTIDE SEQUENCE [LARGE SCALE GENOMIC DNA]</scope>
</reference>
<sequence>MKPSADKFDAHLPGIFIVAPDRIQRKQSFRIRVAIKSYSGSTSKFRGRDNNIEFRSFAEVGTRWHFVSYEVSARRQIKYPDRLETGGVPMRNPAQ</sequence>
<dbReference type="EMBL" id="BGZK01001717">
    <property type="protein sequence ID" value="GBP85121.1"/>
    <property type="molecule type" value="Genomic_DNA"/>
</dbReference>
<organism evidence="1 2">
    <name type="scientific">Eumeta variegata</name>
    <name type="common">Bagworm moth</name>
    <name type="synonym">Eumeta japonica</name>
    <dbReference type="NCBI Taxonomy" id="151549"/>
    <lineage>
        <taxon>Eukaryota</taxon>
        <taxon>Metazoa</taxon>
        <taxon>Ecdysozoa</taxon>
        <taxon>Arthropoda</taxon>
        <taxon>Hexapoda</taxon>
        <taxon>Insecta</taxon>
        <taxon>Pterygota</taxon>
        <taxon>Neoptera</taxon>
        <taxon>Endopterygota</taxon>
        <taxon>Lepidoptera</taxon>
        <taxon>Glossata</taxon>
        <taxon>Ditrysia</taxon>
        <taxon>Tineoidea</taxon>
        <taxon>Psychidae</taxon>
        <taxon>Oiketicinae</taxon>
        <taxon>Eumeta</taxon>
    </lineage>
</organism>
<evidence type="ECO:0000313" key="1">
    <source>
        <dbReference type="EMBL" id="GBP85121.1"/>
    </source>
</evidence>
<proteinExistence type="predicted"/>